<feature type="region of interest" description="Disordered" evidence="7">
    <location>
        <begin position="811"/>
        <end position="867"/>
    </location>
</feature>
<evidence type="ECO:0000256" key="7">
    <source>
        <dbReference type="SAM" id="MobiDB-lite"/>
    </source>
</evidence>
<proteinExistence type="inferred from homology"/>
<keyword evidence="6" id="KW-0325">Glycoprotein</keyword>
<feature type="compositionally biased region" description="Basic residues" evidence="7">
    <location>
        <begin position="858"/>
        <end position="867"/>
    </location>
</feature>
<evidence type="ECO:0000256" key="1">
    <source>
        <dbReference type="ARBA" id="ARBA00004141"/>
    </source>
</evidence>
<feature type="transmembrane region" description="Helical" evidence="8">
    <location>
        <begin position="405"/>
        <end position="438"/>
    </location>
</feature>
<evidence type="ECO:0000256" key="3">
    <source>
        <dbReference type="ARBA" id="ARBA00022692"/>
    </source>
</evidence>
<accession>A0A4Y2FR48</accession>
<dbReference type="GO" id="GO:0016020">
    <property type="term" value="C:membrane"/>
    <property type="evidence" value="ECO:0007669"/>
    <property type="project" value="UniProtKB-SubCell"/>
</dbReference>
<dbReference type="PANTHER" id="PTHR22730">
    <property type="entry name" value="PROMININ PROM PROTEIN"/>
    <property type="match status" value="1"/>
</dbReference>
<keyword evidence="3 8" id="KW-0812">Transmembrane</keyword>
<dbReference type="OrthoDB" id="6426332at2759"/>
<evidence type="ECO:0000256" key="4">
    <source>
        <dbReference type="ARBA" id="ARBA00022989"/>
    </source>
</evidence>
<feature type="transmembrane region" description="Helical" evidence="8">
    <location>
        <begin position="756"/>
        <end position="780"/>
    </location>
</feature>
<name>A0A4Y2FR48_ARAVE</name>
<comment type="caution">
    <text evidence="9">The sequence shown here is derived from an EMBL/GenBank/DDBJ whole genome shotgun (WGS) entry which is preliminary data.</text>
</comment>
<dbReference type="InterPro" id="IPR008795">
    <property type="entry name" value="Prominin"/>
</dbReference>
<dbReference type="Pfam" id="PF05478">
    <property type="entry name" value="Prominin"/>
    <property type="match status" value="1"/>
</dbReference>
<gene>
    <name evidence="9" type="ORF">AVEN_98758_1</name>
</gene>
<dbReference type="AlphaFoldDB" id="A0A4Y2FR48"/>
<dbReference type="Proteomes" id="UP000499080">
    <property type="component" value="Unassembled WGS sequence"/>
</dbReference>
<evidence type="ECO:0000256" key="8">
    <source>
        <dbReference type="SAM" id="Phobius"/>
    </source>
</evidence>
<evidence type="ECO:0000256" key="5">
    <source>
        <dbReference type="ARBA" id="ARBA00023136"/>
    </source>
</evidence>
<dbReference type="PANTHER" id="PTHR22730:SF1">
    <property type="entry name" value="PROMININ-LIKE PROTEIN"/>
    <property type="match status" value="1"/>
</dbReference>
<feature type="transmembrane region" description="Helical" evidence="8">
    <location>
        <begin position="82"/>
        <end position="108"/>
    </location>
</feature>
<keyword evidence="10" id="KW-1185">Reference proteome</keyword>
<evidence type="ECO:0000256" key="2">
    <source>
        <dbReference type="ARBA" id="ARBA00006058"/>
    </source>
</evidence>
<feature type="compositionally biased region" description="Basic and acidic residues" evidence="7">
    <location>
        <begin position="832"/>
        <end position="857"/>
    </location>
</feature>
<feature type="transmembrane region" description="Helical" evidence="8">
    <location>
        <begin position="131"/>
        <end position="157"/>
    </location>
</feature>
<sequence length="867" mass="96743">MCVASFQQSASQDLTKEQRDAEKLFNQLVKWPLSPLGRFASDIVELVMTNSTKALNETLKRGGKSQFAFVTQAMFQNLANQLGLALCVAIGILICLLLLFLPCCLGLYRSRQRMALENSVSEKRIDSKSKAFCLFEIFIICIAVAMLGAVIVIIGSIRSYFTLQVPFGFANFTVQAAFQLKLKLLVNHQNRLNDVSRSAFDVIMLLNNVNEDISSDFMERLQSMLHPISNIASAVKWELVKVIQLLETQGNLFNNFINDTVIHTNTHVDRFISSVKNLKKALDNTTVLDPLMNISKLSISNASADGYFSPIPTLREVSKVKIQAGLHEISTKLKHIVIQMQYDPSDLTEKLKHAAFKVQKNLDESTEKYISHINAYVKDQDRDPLLEQIGKAQTESIAIVSIFNLVILVLAVVSLVLAIALVLAYHGGVCGTSCFRIVREKNRKIFLRSNASHISGGVILFFCYLMSVFLWVCWLSCVLLFFLTSLPLTCCRAMNDYSVLDMTFDSLKLRTTPGWYSLLTSDAFNMTLKQTVIRCQNDSSFVPTLPDPLVDTSDGTRIKSELNFTQLVANFSTETKKLSSENFTGYDLTKFKLANLLDNIDVSPPFDTLKSFLTNLTRQNVTETLDKIKKGAKGQNVTKLADTVQLVYNSMAANVSTALANNGTFLSKIRSADLTVKTVVKHISYLNWTADALYSSVINESVGLFDTALNVTINKLIDGIFVEMQLAALDYRKSMSLCGSIIMFYEKATGILCNVLLYPIACCWFGFFLLDVFLFIAIVLSVKSARSFLFLPDVFQEERAVGGVVKAEDLPTRSSSSISSGLKEYEDQEDVDEKKLEVDKNEPKDSAAKDEDSTEHSKKQKSPKKPD</sequence>
<keyword evidence="4 8" id="KW-1133">Transmembrane helix</keyword>
<protein>
    <recommendedName>
        <fullName evidence="11">Prominin-1-A</fullName>
    </recommendedName>
</protein>
<evidence type="ECO:0008006" key="11">
    <source>
        <dbReference type="Google" id="ProtNLM"/>
    </source>
</evidence>
<evidence type="ECO:0000256" key="6">
    <source>
        <dbReference type="ARBA" id="ARBA00023180"/>
    </source>
</evidence>
<dbReference type="EMBL" id="BGPR01001006">
    <property type="protein sequence ID" value="GBM42819.1"/>
    <property type="molecule type" value="Genomic_DNA"/>
</dbReference>
<comment type="subcellular location">
    <subcellularLocation>
        <location evidence="1">Membrane</location>
        <topology evidence="1">Multi-pass membrane protein</topology>
    </subcellularLocation>
</comment>
<organism evidence="9 10">
    <name type="scientific">Araneus ventricosus</name>
    <name type="common">Orbweaver spider</name>
    <name type="synonym">Epeira ventricosa</name>
    <dbReference type="NCBI Taxonomy" id="182803"/>
    <lineage>
        <taxon>Eukaryota</taxon>
        <taxon>Metazoa</taxon>
        <taxon>Ecdysozoa</taxon>
        <taxon>Arthropoda</taxon>
        <taxon>Chelicerata</taxon>
        <taxon>Arachnida</taxon>
        <taxon>Araneae</taxon>
        <taxon>Araneomorphae</taxon>
        <taxon>Entelegynae</taxon>
        <taxon>Araneoidea</taxon>
        <taxon>Araneidae</taxon>
        <taxon>Araneus</taxon>
    </lineage>
</organism>
<evidence type="ECO:0000313" key="9">
    <source>
        <dbReference type="EMBL" id="GBM42819.1"/>
    </source>
</evidence>
<keyword evidence="5 8" id="KW-0472">Membrane</keyword>
<comment type="similarity">
    <text evidence="2">Belongs to the prominin family.</text>
</comment>
<feature type="transmembrane region" description="Helical" evidence="8">
    <location>
        <begin position="458"/>
        <end position="483"/>
    </location>
</feature>
<evidence type="ECO:0000313" key="10">
    <source>
        <dbReference type="Proteomes" id="UP000499080"/>
    </source>
</evidence>
<reference evidence="9 10" key="1">
    <citation type="journal article" date="2019" name="Sci. Rep.">
        <title>Orb-weaving spider Araneus ventricosus genome elucidates the spidroin gene catalogue.</title>
        <authorList>
            <person name="Kono N."/>
            <person name="Nakamura H."/>
            <person name="Ohtoshi R."/>
            <person name="Moran D.A.P."/>
            <person name="Shinohara A."/>
            <person name="Yoshida Y."/>
            <person name="Fujiwara M."/>
            <person name="Mori M."/>
            <person name="Tomita M."/>
            <person name="Arakawa K."/>
        </authorList>
    </citation>
    <scope>NUCLEOTIDE SEQUENCE [LARGE SCALE GENOMIC DNA]</scope>
</reference>